<proteinExistence type="predicted"/>
<accession>A0A521CLP6</accession>
<dbReference type="Proteomes" id="UP000320300">
    <property type="component" value="Unassembled WGS sequence"/>
</dbReference>
<dbReference type="EMBL" id="FXTN01000004">
    <property type="protein sequence ID" value="SMO60346.1"/>
    <property type="molecule type" value="Genomic_DNA"/>
</dbReference>
<dbReference type="AlphaFoldDB" id="A0A521CLP6"/>
<name>A0A521CLP6_9SPHI</name>
<dbReference type="OrthoDB" id="675820at2"/>
<evidence type="ECO:0000313" key="1">
    <source>
        <dbReference type="EMBL" id="SMO60346.1"/>
    </source>
</evidence>
<gene>
    <name evidence="1" type="ORF">SAMN06265348_10447</name>
</gene>
<organism evidence="1 2">
    <name type="scientific">Pedobacter westerhofensis</name>
    <dbReference type="NCBI Taxonomy" id="425512"/>
    <lineage>
        <taxon>Bacteria</taxon>
        <taxon>Pseudomonadati</taxon>
        <taxon>Bacteroidota</taxon>
        <taxon>Sphingobacteriia</taxon>
        <taxon>Sphingobacteriales</taxon>
        <taxon>Sphingobacteriaceae</taxon>
        <taxon>Pedobacter</taxon>
    </lineage>
</organism>
<protein>
    <submittedName>
        <fullName evidence="1">Uncharacterized protein</fullName>
    </submittedName>
</protein>
<sequence length="79" mass="8798">MTNFILKHKESTEPDIKKMTAVLDAHGVRVLDGSLLPRTALLELDESSLAGVRTDLGTEWTIYPEKSYSVPGTQKKIKK</sequence>
<evidence type="ECO:0000313" key="2">
    <source>
        <dbReference type="Proteomes" id="UP000320300"/>
    </source>
</evidence>
<dbReference type="RefSeq" id="WP_142527763.1">
    <property type="nucleotide sequence ID" value="NZ_CBCSJO010000001.1"/>
</dbReference>
<reference evidence="1 2" key="1">
    <citation type="submission" date="2017-05" db="EMBL/GenBank/DDBJ databases">
        <authorList>
            <person name="Varghese N."/>
            <person name="Submissions S."/>
        </authorList>
    </citation>
    <scope>NUCLEOTIDE SEQUENCE [LARGE SCALE GENOMIC DNA]</scope>
    <source>
        <strain evidence="1 2">DSM 19036</strain>
    </source>
</reference>
<keyword evidence="2" id="KW-1185">Reference proteome</keyword>